<reference evidence="2" key="1">
    <citation type="journal article" date="2016" name="Nature">
        <title>Genome evolution in the allotetraploid frog Xenopus laevis.</title>
        <authorList>
            <person name="Session A.M."/>
            <person name="Uno Y."/>
            <person name="Kwon T."/>
            <person name="Chapman J.A."/>
            <person name="Toyoda A."/>
            <person name="Takahashi S."/>
            <person name="Fukui A."/>
            <person name="Hikosaka A."/>
            <person name="Suzuki A."/>
            <person name="Kondo M."/>
            <person name="van Heeringen S.J."/>
            <person name="Quigley I."/>
            <person name="Heinz S."/>
            <person name="Ogino H."/>
            <person name="Ochi H."/>
            <person name="Hellsten U."/>
            <person name="Lyons J.B."/>
            <person name="Simakov O."/>
            <person name="Putnam N."/>
            <person name="Stites J."/>
            <person name="Kuroki Y."/>
            <person name="Tanaka T."/>
            <person name="Michiue T."/>
            <person name="Watanabe M."/>
            <person name="Bogdanovic O."/>
            <person name="Lister R."/>
            <person name="Georgiou G."/>
            <person name="Paranjpe S.S."/>
            <person name="van Kruijsbergen I."/>
            <person name="Shu S."/>
            <person name="Carlson J."/>
            <person name="Kinoshita T."/>
            <person name="Ohta Y."/>
            <person name="Mawaribuchi S."/>
            <person name="Jenkins J."/>
            <person name="Grimwood J."/>
            <person name="Schmutz J."/>
            <person name="Mitros T."/>
            <person name="Mozaffari S.V."/>
            <person name="Suzuki Y."/>
            <person name="Haramoto Y."/>
            <person name="Yamamoto T.S."/>
            <person name="Takagi C."/>
            <person name="Heald R."/>
            <person name="Miller K."/>
            <person name="Haudenschild C."/>
            <person name="Kitzman J."/>
            <person name="Nakayama T."/>
            <person name="Izutsu Y."/>
            <person name="Robert J."/>
            <person name="Fortriede J."/>
            <person name="Burns K."/>
            <person name="Lotay V."/>
            <person name="Karimi K."/>
            <person name="Yasuoka Y."/>
            <person name="Dichmann D.S."/>
            <person name="Flajnik M.F."/>
            <person name="Houston D.W."/>
            <person name="Shendure J."/>
            <person name="DuPasquier L."/>
            <person name="Vize P.D."/>
            <person name="Zorn A.M."/>
            <person name="Ito M."/>
            <person name="Marcotte E.M."/>
            <person name="Wallingford J.B."/>
            <person name="Ito Y."/>
            <person name="Asashima M."/>
            <person name="Ueno N."/>
            <person name="Matsuda Y."/>
            <person name="Veenstra G.J."/>
            <person name="Fujiyama A."/>
            <person name="Harland R.M."/>
            <person name="Taira M."/>
            <person name="Rokhsar D.S."/>
        </authorList>
    </citation>
    <scope>NUCLEOTIDE SEQUENCE [LARGE SCALE GENOMIC DNA]</scope>
    <source>
        <strain evidence="2">J</strain>
    </source>
</reference>
<organism evidence="1 2">
    <name type="scientific">Xenopus laevis</name>
    <name type="common">African clawed frog</name>
    <dbReference type="NCBI Taxonomy" id="8355"/>
    <lineage>
        <taxon>Eukaryota</taxon>
        <taxon>Metazoa</taxon>
        <taxon>Chordata</taxon>
        <taxon>Craniata</taxon>
        <taxon>Vertebrata</taxon>
        <taxon>Euteleostomi</taxon>
        <taxon>Amphibia</taxon>
        <taxon>Batrachia</taxon>
        <taxon>Anura</taxon>
        <taxon>Pipoidea</taxon>
        <taxon>Pipidae</taxon>
        <taxon>Xenopodinae</taxon>
        <taxon>Xenopus</taxon>
        <taxon>Xenopus</taxon>
    </lineage>
</organism>
<protein>
    <submittedName>
        <fullName evidence="1">Uncharacterized protein</fullName>
    </submittedName>
</protein>
<accession>A0A974CYP9</accession>
<dbReference type="EMBL" id="CM004474">
    <property type="protein sequence ID" value="OCT81231.1"/>
    <property type="molecule type" value="Genomic_DNA"/>
</dbReference>
<gene>
    <name evidence="1" type="ORF">XELAEV_18028046mg</name>
</gene>
<evidence type="ECO:0000313" key="1">
    <source>
        <dbReference type="EMBL" id="OCT81231.1"/>
    </source>
</evidence>
<feature type="non-terminal residue" evidence="1">
    <location>
        <position position="1"/>
    </location>
</feature>
<name>A0A974CYP9_XENLA</name>
<dbReference type="AlphaFoldDB" id="A0A974CYP9"/>
<dbReference type="Proteomes" id="UP000694892">
    <property type="component" value="Chromosome 5L"/>
</dbReference>
<proteinExistence type="predicted"/>
<evidence type="ECO:0000313" key="2">
    <source>
        <dbReference type="Proteomes" id="UP000694892"/>
    </source>
</evidence>
<sequence length="79" mass="8905">EADTKKTSFKKMILHLKLPICHADCFLLKAFFHLINPVLHPTVADCGSQTPASYQNVSSMMSQRGRSFLLLSAISLWRL</sequence>